<dbReference type="SUPFAM" id="SSF51197">
    <property type="entry name" value="Clavaminate synthase-like"/>
    <property type="match status" value="1"/>
</dbReference>
<dbReference type="EMBL" id="LMUA01000066">
    <property type="protein sequence ID" value="KUE74565.1"/>
    <property type="molecule type" value="Genomic_DNA"/>
</dbReference>
<dbReference type="InterPro" id="IPR004375">
    <property type="entry name" value="NanQ/TabA/YiaL"/>
</dbReference>
<reference evidence="1 3" key="1">
    <citation type="submission" date="2015-10" db="EMBL/GenBank/DDBJ databases">
        <title>A novel member of the family Ruminococcaceae isolated from human faeces.</title>
        <authorList>
            <person name="Shkoporov A.N."/>
            <person name="Chaplin A.V."/>
            <person name="Motuzova O.V."/>
            <person name="Kafarskaia L.I."/>
            <person name="Efimov B.A."/>
        </authorList>
    </citation>
    <scope>NUCLEOTIDE SEQUENCE [LARGE SCALE GENOMIC DNA]</scope>
    <source>
        <strain evidence="1 3">668</strain>
    </source>
</reference>
<organism evidence="1 3">
    <name type="scientific">Ruthenibacterium lactatiformans</name>
    <dbReference type="NCBI Taxonomy" id="1550024"/>
    <lineage>
        <taxon>Bacteria</taxon>
        <taxon>Bacillati</taxon>
        <taxon>Bacillota</taxon>
        <taxon>Clostridia</taxon>
        <taxon>Eubacteriales</taxon>
        <taxon>Oscillospiraceae</taxon>
        <taxon>Ruthenibacterium</taxon>
    </lineage>
</organism>
<comment type="caution">
    <text evidence="1">The sequence shown here is derived from an EMBL/GenBank/DDBJ whole genome shotgun (WGS) entry which is preliminary data.</text>
</comment>
<dbReference type="EMBL" id="VUNJ01000003">
    <property type="protein sequence ID" value="MST90985.1"/>
    <property type="molecule type" value="Genomic_DNA"/>
</dbReference>
<evidence type="ECO:0000313" key="1">
    <source>
        <dbReference type="EMBL" id="KUE74565.1"/>
    </source>
</evidence>
<accession>A0A0W7TLD4</accession>
<evidence type="ECO:0000313" key="3">
    <source>
        <dbReference type="Proteomes" id="UP000053433"/>
    </source>
</evidence>
<dbReference type="Proteomes" id="UP000431913">
    <property type="component" value="Unassembled WGS sequence"/>
</dbReference>
<dbReference type="NCBIfam" id="TIGR00022">
    <property type="entry name" value="YhcH/YjgK/YiaL family protein"/>
    <property type="match status" value="1"/>
</dbReference>
<dbReference type="Pfam" id="PF04074">
    <property type="entry name" value="DUF386"/>
    <property type="match status" value="1"/>
</dbReference>
<protein>
    <submittedName>
        <fullName evidence="2">YhcH/YjgK/YiaL family protein</fullName>
    </submittedName>
</protein>
<dbReference type="AlphaFoldDB" id="A0A0W7TLD4"/>
<dbReference type="GO" id="GO:0005829">
    <property type="term" value="C:cytosol"/>
    <property type="evidence" value="ECO:0007669"/>
    <property type="project" value="TreeGrafter"/>
</dbReference>
<dbReference type="Proteomes" id="UP000053433">
    <property type="component" value="Unassembled WGS sequence"/>
</dbReference>
<dbReference type="PANTHER" id="PTHR34986:SF1">
    <property type="entry name" value="PROTEIN YIAL"/>
    <property type="match status" value="1"/>
</dbReference>
<proteinExistence type="predicted"/>
<dbReference type="PANTHER" id="PTHR34986">
    <property type="entry name" value="EVOLVED BETA-GALACTOSIDASE SUBUNIT BETA"/>
    <property type="match status" value="1"/>
</dbReference>
<sequence>MIFDKIANISRYCGLNPNLDLAFEYIEKHLDKMPNHIDLNGTDVYGNVFTYDTVPDEDSFFEAHAEFADIHIMRAGIERIAVSDISVLEIDEAHSDCDFWAMHGPEEVSIVLSPGSFLVVLPGDAHKLKMQIEESAAVTKSVFKVKMK</sequence>
<evidence type="ECO:0000313" key="2">
    <source>
        <dbReference type="EMBL" id="MST90985.1"/>
    </source>
</evidence>
<dbReference type="InterPro" id="IPR037012">
    <property type="entry name" value="NanQ/TabA/YiaL_sf"/>
</dbReference>
<reference evidence="2 4" key="2">
    <citation type="submission" date="2019-08" db="EMBL/GenBank/DDBJ databases">
        <title>In-depth cultivation of the pig gut microbiome towards novel bacterial diversity and tailored functional studies.</title>
        <authorList>
            <person name="Wylensek D."/>
            <person name="Hitch T.C.A."/>
            <person name="Clavel T."/>
        </authorList>
    </citation>
    <scope>NUCLEOTIDE SEQUENCE [LARGE SCALE GENOMIC DNA]</scope>
    <source>
        <strain evidence="2 4">WCA3-601-WT-6J</strain>
    </source>
</reference>
<gene>
    <name evidence="1" type="ORF">ASJ35_18585</name>
    <name evidence="2" type="ORF">FYJ76_03380</name>
</gene>
<dbReference type="Gene3D" id="2.60.120.370">
    <property type="entry name" value="YhcH/YjgK/YiaL"/>
    <property type="match status" value="1"/>
</dbReference>
<evidence type="ECO:0000313" key="4">
    <source>
        <dbReference type="Proteomes" id="UP000431913"/>
    </source>
</evidence>
<name>A0A0W7TLD4_9FIRM</name>
<dbReference type="RefSeq" id="WP_058724051.1">
    <property type="nucleotide sequence ID" value="NZ_JANGBT010000027.1"/>
</dbReference>